<feature type="compositionally biased region" description="Low complexity" evidence="1">
    <location>
        <begin position="65"/>
        <end position="74"/>
    </location>
</feature>
<dbReference type="EMBL" id="RFFJ01000025">
    <property type="protein sequence ID" value="RMI43377.1"/>
    <property type="molecule type" value="Genomic_DNA"/>
</dbReference>
<reference evidence="2 3" key="1">
    <citation type="submission" date="2018-10" db="EMBL/GenBank/DDBJ databases">
        <title>Isolation, diversity and antifungal activity of actinobacteria from wheat.</title>
        <authorList>
            <person name="Han C."/>
        </authorList>
    </citation>
    <scope>NUCLEOTIDE SEQUENCE [LARGE SCALE GENOMIC DNA]</scope>
    <source>
        <strain evidence="2 3">NEAU-YY642</strain>
    </source>
</reference>
<name>A0A3M2M177_9ACTN</name>
<proteinExistence type="predicted"/>
<gene>
    <name evidence="2" type="ORF">EBN88_07425</name>
</gene>
<dbReference type="AlphaFoldDB" id="A0A3M2M177"/>
<feature type="region of interest" description="Disordered" evidence="1">
    <location>
        <begin position="1"/>
        <end position="74"/>
    </location>
</feature>
<feature type="compositionally biased region" description="Basic residues" evidence="1">
    <location>
        <begin position="33"/>
        <end position="47"/>
    </location>
</feature>
<evidence type="ECO:0000313" key="2">
    <source>
        <dbReference type="EMBL" id="RMI43377.1"/>
    </source>
</evidence>
<comment type="caution">
    <text evidence="2">The sequence shown here is derived from an EMBL/GenBank/DDBJ whole genome shotgun (WGS) entry which is preliminary data.</text>
</comment>
<evidence type="ECO:0000313" key="3">
    <source>
        <dbReference type="Proteomes" id="UP000278673"/>
    </source>
</evidence>
<feature type="compositionally biased region" description="Low complexity" evidence="1">
    <location>
        <begin position="16"/>
        <end position="31"/>
    </location>
</feature>
<dbReference type="Proteomes" id="UP000278673">
    <property type="component" value="Unassembled WGS sequence"/>
</dbReference>
<evidence type="ECO:0000256" key="1">
    <source>
        <dbReference type="SAM" id="MobiDB-lite"/>
    </source>
</evidence>
<sequence>MIRRRRRPGAGCRSWRPAGAPGTGPAAAARRCGFPRRPIRPAPRTRRPPAAWVLGVPRRPRRRSPPGTRPRSTP</sequence>
<accession>A0A3M2M177</accession>
<keyword evidence="3" id="KW-1185">Reference proteome</keyword>
<organism evidence="2 3">
    <name type="scientific">Streptomyces triticirhizae</name>
    <dbReference type="NCBI Taxonomy" id="2483353"/>
    <lineage>
        <taxon>Bacteria</taxon>
        <taxon>Bacillati</taxon>
        <taxon>Actinomycetota</taxon>
        <taxon>Actinomycetes</taxon>
        <taxon>Kitasatosporales</taxon>
        <taxon>Streptomycetaceae</taxon>
        <taxon>Streptomyces</taxon>
    </lineage>
</organism>
<protein>
    <submittedName>
        <fullName evidence="2">Uncharacterized protein</fullName>
    </submittedName>
</protein>